<dbReference type="PANTHER" id="PTHR28298">
    <property type="entry name" value="EISOSOME PROTEIN 1"/>
    <property type="match status" value="1"/>
</dbReference>
<protein>
    <recommendedName>
        <fullName evidence="4">Eisosome protein 1</fullName>
    </recommendedName>
</protein>
<feature type="compositionally biased region" description="Basic and acidic residues" evidence="1">
    <location>
        <begin position="634"/>
        <end position="649"/>
    </location>
</feature>
<feature type="region of interest" description="Disordered" evidence="1">
    <location>
        <begin position="901"/>
        <end position="1244"/>
    </location>
</feature>
<evidence type="ECO:0000313" key="2">
    <source>
        <dbReference type="EMBL" id="KAF7195978.1"/>
    </source>
</evidence>
<feature type="region of interest" description="Disordered" evidence="1">
    <location>
        <begin position="395"/>
        <end position="414"/>
    </location>
</feature>
<dbReference type="PANTHER" id="PTHR28298:SF1">
    <property type="entry name" value="EISOSOME PROTEIN 1"/>
    <property type="match status" value="1"/>
</dbReference>
<feature type="compositionally biased region" description="Polar residues" evidence="1">
    <location>
        <begin position="943"/>
        <end position="952"/>
    </location>
</feature>
<feature type="region of interest" description="Disordered" evidence="1">
    <location>
        <begin position="278"/>
        <end position="302"/>
    </location>
</feature>
<evidence type="ECO:0008006" key="4">
    <source>
        <dbReference type="Google" id="ProtNLM"/>
    </source>
</evidence>
<feature type="compositionally biased region" description="Basic and acidic residues" evidence="1">
    <location>
        <begin position="451"/>
        <end position="471"/>
    </location>
</feature>
<keyword evidence="3" id="KW-1185">Reference proteome</keyword>
<feature type="compositionally biased region" description="Basic and acidic residues" evidence="1">
    <location>
        <begin position="902"/>
        <end position="913"/>
    </location>
</feature>
<feature type="region of interest" description="Disordered" evidence="1">
    <location>
        <begin position="773"/>
        <end position="862"/>
    </location>
</feature>
<dbReference type="Pfam" id="PF12757">
    <property type="entry name" value="Eisosome1"/>
    <property type="match status" value="1"/>
</dbReference>
<feature type="region of interest" description="Disordered" evidence="1">
    <location>
        <begin position="145"/>
        <end position="184"/>
    </location>
</feature>
<feature type="compositionally biased region" description="Acidic residues" evidence="1">
    <location>
        <begin position="845"/>
        <end position="858"/>
    </location>
</feature>
<feature type="compositionally biased region" description="Low complexity" evidence="1">
    <location>
        <begin position="697"/>
        <end position="714"/>
    </location>
</feature>
<feature type="compositionally biased region" description="Basic and acidic residues" evidence="1">
    <location>
        <begin position="796"/>
        <end position="809"/>
    </location>
</feature>
<evidence type="ECO:0000313" key="3">
    <source>
        <dbReference type="Proteomes" id="UP000660729"/>
    </source>
</evidence>
<feature type="compositionally biased region" description="Polar residues" evidence="1">
    <location>
        <begin position="1047"/>
        <end position="1058"/>
    </location>
</feature>
<accession>A0A8H6RRF7</accession>
<dbReference type="InterPro" id="IPR024527">
    <property type="entry name" value="Eisosome1"/>
</dbReference>
<feature type="compositionally biased region" description="Low complexity" evidence="1">
    <location>
        <begin position="777"/>
        <end position="789"/>
    </location>
</feature>
<feature type="region of interest" description="Disordered" evidence="1">
    <location>
        <begin position="350"/>
        <end position="387"/>
    </location>
</feature>
<dbReference type="EMBL" id="JABCIY010000032">
    <property type="protein sequence ID" value="KAF7195978.1"/>
    <property type="molecule type" value="Genomic_DNA"/>
</dbReference>
<dbReference type="Proteomes" id="UP000660729">
    <property type="component" value="Unassembled WGS sequence"/>
</dbReference>
<feature type="region of interest" description="Disordered" evidence="1">
    <location>
        <begin position="670"/>
        <end position="757"/>
    </location>
</feature>
<feature type="region of interest" description="Disordered" evidence="1">
    <location>
        <begin position="505"/>
        <end position="658"/>
    </location>
</feature>
<proteinExistence type="predicted"/>
<gene>
    <name evidence="2" type="ORF">HII31_02604</name>
</gene>
<dbReference type="GO" id="GO:0070941">
    <property type="term" value="P:eisosome assembly"/>
    <property type="evidence" value="ECO:0007669"/>
    <property type="project" value="TreeGrafter"/>
</dbReference>
<feature type="region of interest" description="Disordered" evidence="1">
    <location>
        <begin position="1"/>
        <end position="85"/>
    </location>
</feature>
<feature type="compositionally biased region" description="Low complexity" evidence="1">
    <location>
        <begin position="584"/>
        <end position="597"/>
    </location>
</feature>
<feature type="compositionally biased region" description="Low complexity" evidence="1">
    <location>
        <begin position="53"/>
        <end position="63"/>
    </location>
</feature>
<name>A0A8H6RRF7_9PEZI</name>
<sequence length="1244" mass="133146">MAAEPCPDPSVHKHQHKLSEQASTAALYVTRPGSASNNEGSVKDENVLGPDGKLSSKSAAASLKHAKPQDLPSFPSHGTSADSAGKAAMLAKDYKMKELWQPEQSMAGSKAAVLAAGKGGKLDLWEAQATAAGQSAASLAFKNKGLSPQAYGGNTPENKSKALQAATMSANASRARAGSTPAPAPALYPDAHNAVPNALNAATVSHRNSVKVKSVSDGGWNDAANQAARIKNSHMDPQLFTENPDIQTDEDRRQAALKASAISMAKKMYENQNRDAMLADPEGPGAHHAGARAAARNEATAHPDVKQEALAYLSLQDQAHKLAAERLAKIDKNMEASRFREHYGYEDKPKRLSSRLSMRSVGAGGRRGRAASESAANASDSDDDQAAARRIRKQMANLGSASKDVDEKRQREDRAKVLAAAEKRVSSRMHDMDQQVYRDTGKVSESMMAEWEEKARVRAQQEREKKAENPGRTHIGGGKYMETADIEAIAAARLKGTLDEISATAEQRRARDAEIAAEKDEQERLKMEQKMQDQAQKEEWRRIRDEDKAAARRQKEEEKLRKAEEKRLKQEEKRKSRDEKRDTAAAVAGGAALGEVATKVKDDEEPEQEIANDGREKHASAFSRLKDHFRKSGSHKEQKQEQEAAKESETSAAPAVAGGAVAGAATGATMADIGHSGDKDLDAQQASHVLGEDESRPATATTVTTAEPEVAPVAQPVSPLTEEEKHLETAAPAVTSAEPEEAHSSSLGRDAGIVGTSGAAVGAGFLGAHEISEHKGVSSQRSSISGSVIADEGLDDDKLPPEDPSRPKFEQQPSFTLNRDEIPTTAVTSSTKPDLERHISQIPESDFDDSDEDSDDWNEDRVEKPAVAATAIAPAGVIAVPATQVEAQPEPPVPSAEVYDETMTRMEEQRAEPPTDLPSTMQPPGVPKDVPTDAISTMAIKSVHNSPVTGTAASFKDGEKDHHNKLQKKSAKGKESALEPVSTAGTASAVKISEDKPREMTAAPASPTKVTKTDKHEHHDEKDEKKGIRGLISRIRHKSKSEKQPGSFMTKSDSNDSSVPYDATKAGQKPTPVATASDAAKAENSATSPTTIPPVDTGSKFEVPTHAGTDGAIGDSTRISGIAGNPEPESPSSFNRHEQDLHNPDDASSSGADEDDIQRGRGGRIAKKLGFGNYRTKNSDKGKTSDVKTSNDIERGNSNTSATEDETFEEARDHFDESLAPPPAFGGQKKSESPVRETRFKEDV</sequence>
<dbReference type="OrthoDB" id="4070583at2759"/>
<feature type="region of interest" description="Disordered" evidence="1">
    <location>
        <begin position="448"/>
        <end position="479"/>
    </location>
</feature>
<feature type="compositionally biased region" description="Low complexity" evidence="1">
    <location>
        <begin position="279"/>
        <end position="298"/>
    </location>
</feature>
<feature type="compositionally biased region" description="Basic and acidic residues" evidence="1">
    <location>
        <begin position="506"/>
        <end position="583"/>
    </location>
</feature>
<feature type="compositionally biased region" description="Basic and acidic residues" evidence="1">
    <location>
        <begin position="1229"/>
        <end position="1244"/>
    </location>
</feature>
<feature type="compositionally biased region" description="Basic and acidic residues" evidence="1">
    <location>
        <begin position="1135"/>
        <end position="1145"/>
    </location>
</feature>
<reference evidence="2" key="1">
    <citation type="submission" date="2020-04" db="EMBL/GenBank/DDBJ databases">
        <title>Draft genome resource of the tomato pathogen Pseudocercospora fuligena.</title>
        <authorList>
            <person name="Zaccaron A."/>
        </authorList>
    </citation>
    <scope>NUCLEOTIDE SEQUENCE</scope>
    <source>
        <strain evidence="2">PF001</strain>
    </source>
</reference>
<organism evidence="2 3">
    <name type="scientific">Pseudocercospora fuligena</name>
    <dbReference type="NCBI Taxonomy" id="685502"/>
    <lineage>
        <taxon>Eukaryota</taxon>
        <taxon>Fungi</taxon>
        <taxon>Dikarya</taxon>
        <taxon>Ascomycota</taxon>
        <taxon>Pezizomycotina</taxon>
        <taxon>Dothideomycetes</taxon>
        <taxon>Dothideomycetidae</taxon>
        <taxon>Mycosphaerellales</taxon>
        <taxon>Mycosphaerellaceae</taxon>
        <taxon>Pseudocercospora</taxon>
    </lineage>
</organism>
<evidence type="ECO:0000256" key="1">
    <source>
        <dbReference type="SAM" id="MobiDB-lite"/>
    </source>
</evidence>
<feature type="compositionally biased region" description="Basic and acidic residues" evidence="1">
    <location>
        <begin position="1011"/>
        <end position="1027"/>
    </location>
</feature>
<feature type="compositionally biased region" description="Basic and acidic residues" evidence="1">
    <location>
        <begin position="403"/>
        <end position="414"/>
    </location>
</feature>
<feature type="compositionally biased region" description="Basic and acidic residues" evidence="1">
    <location>
        <begin position="1177"/>
        <end position="1195"/>
    </location>
</feature>
<comment type="caution">
    <text evidence="2">The sequence shown here is derived from an EMBL/GenBank/DDBJ whole genome shotgun (WGS) entry which is preliminary data.</text>
</comment>
<dbReference type="AlphaFoldDB" id="A0A8H6RRF7"/>